<dbReference type="RefSeq" id="WP_151160150.1">
    <property type="nucleotide sequence ID" value="NZ_JACHIL010000005.1"/>
</dbReference>
<dbReference type="Proteomes" id="UP000531231">
    <property type="component" value="Unassembled WGS sequence"/>
</dbReference>
<accession>A0A7W8EP47</accession>
<evidence type="ECO:0000313" key="1">
    <source>
        <dbReference type="EMBL" id="MBB5092175.1"/>
    </source>
</evidence>
<dbReference type="InterPro" id="IPR029035">
    <property type="entry name" value="DHS-like_NAD/FAD-binding_dom"/>
</dbReference>
<name>A0A7W8EP47_9HYPH</name>
<keyword evidence="2" id="KW-1185">Reference proteome</keyword>
<dbReference type="Pfam" id="PF13289">
    <property type="entry name" value="SIR2_2"/>
    <property type="match status" value="1"/>
</dbReference>
<organism evidence="1 2">
    <name type="scientific">Pseudochrobactrum saccharolyticum</name>
    <dbReference type="NCBI Taxonomy" id="354352"/>
    <lineage>
        <taxon>Bacteria</taxon>
        <taxon>Pseudomonadati</taxon>
        <taxon>Pseudomonadota</taxon>
        <taxon>Alphaproteobacteria</taxon>
        <taxon>Hyphomicrobiales</taxon>
        <taxon>Brucellaceae</taxon>
        <taxon>Pseudochrobactrum</taxon>
    </lineage>
</organism>
<protein>
    <recommendedName>
        <fullName evidence="3">SIR2-like domain-containing protein</fullName>
    </recommendedName>
</protein>
<reference evidence="1 2" key="1">
    <citation type="submission" date="2020-08" db="EMBL/GenBank/DDBJ databases">
        <title>Genomic Encyclopedia of Type Strains, Phase IV (KMG-IV): sequencing the most valuable type-strain genomes for metagenomic binning, comparative biology and taxonomic classification.</title>
        <authorList>
            <person name="Goeker M."/>
        </authorList>
    </citation>
    <scope>NUCLEOTIDE SEQUENCE [LARGE SCALE GENOMIC DNA]</scope>
    <source>
        <strain evidence="1 2">DSM 25620</strain>
    </source>
</reference>
<dbReference type="SUPFAM" id="SSF52467">
    <property type="entry name" value="DHS-like NAD/FAD-binding domain"/>
    <property type="match status" value="1"/>
</dbReference>
<comment type="caution">
    <text evidence="1">The sequence shown here is derived from an EMBL/GenBank/DDBJ whole genome shotgun (WGS) entry which is preliminary data.</text>
</comment>
<evidence type="ECO:0000313" key="2">
    <source>
        <dbReference type="Proteomes" id="UP000531231"/>
    </source>
</evidence>
<gene>
    <name evidence="1" type="ORF">HNQ68_002729</name>
</gene>
<dbReference type="AlphaFoldDB" id="A0A7W8EP47"/>
<sequence>MTTTKEGLFELLSAAIKGRAILFCGAGASIDSINVNLQELPTINPLLAIMNKNLNTNYSRIDIAASKLADKSIEQYFKLITDTFKVTSVSDDMDDIIKYPWKRIYTTNYDNSIEMSCDKIRKKHHVYTQGDDPDNIVKSDLSIVHLHGYINRFDYKNIRESCILDYNSNIANNVYDGPWSVLLKNDMATADVIVFLGYSLYDPEIAKLMLSGKVIKKKIFFYKFIHKK</sequence>
<proteinExistence type="predicted"/>
<dbReference type="EMBL" id="JACHIL010000005">
    <property type="protein sequence ID" value="MBB5092175.1"/>
    <property type="molecule type" value="Genomic_DNA"/>
</dbReference>
<evidence type="ECO:0008006" key="3">
    <source>
        <dbReference type="Google" id="ProtNLM"/>
    </source>
</evidence>